<evidence type="ECO:0000256" key="4">
    <source>
        <dbReference type="ARBA" id="ARBA00023125"/>
    </source>
</evidence>
<dbReference type="Pfam" id="PF03834">
    <property type="entry name" value="Rad10"/>
    <property type="match status" value="1"/>
</dbReference>
<dbReference type="InterPro" id="IPR004579">
    <property type="entry name" value="ERCC1/RAD10/SWI10"/>
</dbReference>
<comment type="caution">
    <text evidence="9">The sequence shown here is derived from an EMBL/GenBank/DDBJ whole genome shotgun (WGS) entry which is preliminary data.</text>
</comment>
<protein>
    <submittedName>
        <fullName evidence="9">Uu.00g128080.m01.CDS01</fullName>
    </submittedName>
</protein>
<evidence type="ECO:0000256" key="2">
    <source>
        <dbReference type="ARBA" id="ARBA00008283"/>
    </source>
</evidence>
<evidence type="ECO:0000256" key="5">
    <source>
        <dbReference type="ARBA" id="ARBA00023204"/>
    </source>
</evidence>
<sequence length="420" mass="45826">MDDDDFGADPEFLSALASSASASANTSSQARPQPSSRPQQPTPQRLQQPTPQKIQQPTPQRLDKRPPSNASNASAGPKIVQPTPQALPQRSSGSAIQVSPRQKGNPVLASLKSVPWEYSDIPADYGLGLTTCALFLSLKYHRLHPEYVYTRIRNLQGKYNLRILLTMVDIPNHEDSLRELSKTSLINNVTIILCWSAAEAARYLELYKSFEHANYSAIKGQQATSYAEKLVEFVTVPRGINKADSISLVSAFGSIKNAVNADPEQVAVIGGWGEKKVKRWCGVVEEPFRVQQAAKRRLISSESSTAVDQAMPLSRVPLRDMPSLAASASRGSATPQPPSQQQSRPRPTETPHSRPAQFHIADPDMDDEEEEMLAAAIAESKRTAAQERASRPDATTSANARTEDQLSEGIAAALAKLRDK</sequence>
<accession>A0AAI8YHY1</accession>
<dbReference type="Proteomes" id="UP001295740">
    <property type="component" value="Unassembled WGS sequence"/>
</dbReference>
<dbReference type="SUPFAM" id="SSF52980">
    <property type="entry name" value="Restriction endonuclease-like"/>
    <property type="match status" value="1"/>
</dbReference>
<dbReference type="GO" id="GO:0003697">
    <property type="term" value="F:single-stranded DNA binding"/>
    <property type="evidence" value="ECO:0007669"/>
    <property type="project" value="TreeGrafter"/>
</dbReference>
<comment type="subcellular location">
    <subcellularLocation>
        <location evidence="1">Nucleus</location>
    </subcellularLocation>
</comment>
<evidence type="ECO:0000313" key="9">
    <source>
        <dbReference type="EMBL" id="CAJ2505414.1"/>
    </source>
</evidence>
<evidence type="ECO:0000256" key="6">
    <source>
        <dbReference type="ARBA" id="ARBA00023242"/>
    </source>
</evidence>
<dbReference type="Gene3D" id="3.40.50.10130">
    <property type="match status" value="1"/>
</dbReference>
<dbReference type="PANTHER" id="PTHR12749">
    <property type="entry name" value="EXCISION REPAIR CROSS-COMPLEMENTING 1 ERCC1"/>
    <property type="match status" value="1"/>
</dbReference>
<keyword evidence="10" id="KW-1185">Reference proteome</keyword>
<feature type="compositionally biased region" description="Low complexity" evidence="7">
    <location>
        <begin position="14"/>
        <end position="60"/>
    </location>
</feature>
<dbReference type="InterPro" id="IPR047260">
    <property type="entry name" value="ERCC1-like_central_dom"/>
</dbReference>
<dbReference type="PANTHER" id="PTHR12749:SF0">
    <property type="entry name" value="DNA EXCISION REPAIR PROTEIN ERCC-1"/>
    <property type="match status" value="1"/>
</dbReference>
<dbReference type="AlphaFoldDB" id="A0AAI8YHY1"/>
<gene>
    <name evidence="9" type="ORF">KHLLAP_LOCUS5882</name>
</gene>
<evidence type="ECO:0000256" key="3">
    <source>
        <dbReference type="ARBA" id="ARBA00022763"/>
    </source>
</evidence>
<dbReference type="InterPro" id="IPR003903">
    <property type="entry name" value="UIM_dom"/>
</dbReference>
<feature type="compositionally biased region" description="Basic and acidic residues" evidence="7">
    <location>
        <begin position="379"/>
        <end position="391"/>
    </location>
</feature>
<dbReference type="InterPro" id="IPR011335">
    <property type="entry name" value="Restrct_endonuc-II-like"/>
</dbReference>
<dbReference type="PROSITE" id="PS50330">
    <property type="entry name" value="UIM"/>
    <property type="match status" value="1"/>
</dbReference>
<dbReference type="GO" id="GO:0070914">
    <property type="term" value="P:UV-damage excision repair"/>
    <property type="evidence" value="ECO:0007669"/>
    <property type="project" value="TreeGrafter"/>
</dbReference>
<feature type="region of interest" description="Disordered" evidence="7">
    <location>
        <begin position="324"/>
        <end position="407"/>
    </location>
</feature>
<dbReference type="SUPFAM" id="SSF47781">
    <property type="entry name" value="RuvA domain 2-like"/>
    <property type="match status" value="1"/>
</dbReference>
<dbReference type="GO" id="GO:0003684">
    <property type="term" value="F:damaged DNA binding"/>
    <property type="evidence" value="ECO:0007669"/>
    <property type="project" value="InterPro"/>
</dbReference>
<reference evidence="9" key="1">
    <citation type="submission" date="2023-10" db="EMBL/GenBank/DDBJ databases">
        <authorList>
            <person name="Hackl T."/>
        </authorList>
    </citation>
    <scope>NUCLEOTIDE SEQUENCE</scope>
</reference>
<dbReference type="GO" id="GO:0006312">
    <property type="term" value="P:mitotic recombination"/>
    <property type="evidence" value="ECO:0007669"/>
    <property type="project" value="TreeGrafter"/>
</dbReference>
<keyword evidence="5" id="KW-0234">DNA repair</keyword>
<keyword evidence="4" id="KW-0238">DNA-binding</keyword>
<dbReference type="CDD" id="cd22325">
    <property type="entry name" value="ERCC1_C-like"/>
    <property type="match status" value="1"/>
</dbReference>
<dbReference type="Pfam" id="PF14520">
    <property type="entry name" value="HHH_5"/>
    <property type="match status" value="1"/>
</dbReference>
<dbReference type="InterPro" id="IPR010994">
    <property type="entry name" value="RuvA_2-like"/>
</dbReference>
<dbReference type="GO" id="GO:0006302">
    <property type="term" value="P:double-strand break repair"/>
    <property type="evidence" value="ECO:0007669"/>
    <property type="project" value="UniProtKB-ARBA"/>
</dbReference>
<feature type="region of interest" description="Disordered" evidence="7">
    <location>
        <begin position="1"/>
        <end position="104"/>
    </location>
</feature>
<organism evidence="9 10">
    <name type="scientific">Anthostomella pinea</name>
    <dbReference type="NCBI Taxonomy" id="933095"/>
    <lineage>
        <taxon>Eukaryota</taxon>
        <taxon>Fungi</taxon>
        <taxon>Dikarya</taxon>
        <taxon>Ascomycota</taxon>
        <taxon>Pezizomycotina</taxon>
        <taxon>Sordariomycetes</taxon>
        <taxon>Xylariomycetidae</taxon>
        <taxon>Xylariales</taxon>
        <taxon>Xylariaceae</taxon>
        <taxon>Anthostomella</taxon>
    </lineage>
</organism>
<dbReference type="EMBL" id="CAUWAG010000007">
    <property type="protein sequence ID" value="CAJ2505414.1"/>
    <property type="molecule type" value="Genomic_DNA"/>
</dbReference>
<name>A0AAI8YHY1_9PEZI</name>
<feature type="region of interest" description="Disordered" evidence="7">
    <location>
        <begin position="299"/>
        <end position="318"/>
    </location>
</feature>
<keyword evidence="6" id="KW-0539">Nucleus</keyword>
<dbReference type="GO" id="GO:0000110">
    <property type="term" value="C:nucleotide-excision repair factor 1 complex"/>
    <property type="evidence" value="ECO:0007669"/>
    <property type="project" value="TreeGrafter"/>
</dbReference>
<feature type="compositionally biased region" description="Polar residues" evidence="7">
    <location>
        <begin position="82"/>
        <end position="102"/>
    </location>
</feature>
<evidence type="ECO:0000256" key="7">
    <source>
        <dbReference type="SAM" id="MobiDB-lite"/>
    </source>
</evidence>
<comment type="similarity">
    <text evidence="2">Belongs to the ERCC1/RAD10/SWI10 family.</text>
</comment>
<feature type="domain" description="ERCC1-like central" evidence="8">
    <location>
        <begin position="96"/>
        <end position="208"/>
    </location>
</feature>
<dbReference type="GO" id="GO:0070522">
    <property type="term" value="C:ERCC4-ERCC1 complex"/>
    <property type="evidence" value="ECO:0007669"/>
    <property type="project" value="TreeGrafter"/>
</dbReference>
<proteinExistence type="inferred from homology"/>
<evidence type="ECO:0000259" key="8">
    <source>
        <dbReference type="Pfam" id="PF03834"/>
    </source>
</evidence>
<dbReference type="NCBIfam" id="TIGR00597">
    <property type="entry name" value="rad10"/>
    <property type="match status" value="1"/>
</dbReference>
<dbReference type="Gene3D" id="1.10.150.20">
    <property type="entry name" value="5' to 3' exonuclease, C-terminal subdomain"/>
    <property type="match status" value="1"/>
</dbReference>
<dbReference type="FunFam" id="3.40.50.10130:FF:000001">
    <property type="entry name" value="DNA excision repair protein ERCC-1"/>
    <property type="match status" value="1"/>
</dbReference>
<evidence type="ECO:0000313" key="10">
    <source>
        <dbReference type="Proteomes" id="UP001295740"/>
    </source>
</evidence>
<keyword evidence="3" id="KW-0227">DNA damage</keyword>
<evidence type="ECO:0000256" key="1">
    <source>
        <dbReference type="ARBA" id="ARBA00004123"/>
    </source>
</evidence>
<feature type="compositionally biased region" description="Acidic residues" evidence="7">
    <location>
        <begin position="363"/>
        <end position="372"/>
    </location>
</feature>